<keyword evidence="1" id="KW-0999">Mitochondrion inner membrane</keyword>
<evidence type="ECO:0000256" key="6">
    <source>
        <dbReference type="ARBA" id="ARBA00034476"/>
    </source>
</evidence>
<keyword evidence="7" id="KW-0175">Coiled coil</keyword>
<evidence type="ECO:0000256" key="2">
    <source>
        <dbReference type="ARBA" id="ARBA00023128"/>
    </source>
</evidence>
<evidence type="ECO:0000256" key="7">
    <source>
        <dbReference type="SAM" id="Coils"/>
    </source>
</evidence>
<dbReference type="PANTHER" id="PTHR21588">
    <property type="entry name" value="COILED-COIL-HELIX-COILED-COIL-HELIX DOMAIN CONTAINING 6"/>
    <property type="match status" value="1"/>
</dbReference>
<dbReference type="InterPro" id="IPR007964">
    <property type="entry name" value="MIC19/MIC25"/>
</dbReference>
<evidence type="ECO:0000256" key="8">
    <source>
        <dbReference type="SAM" id="MobiDB-lite"/>
    </source>
</evidence>
<keyword evidence="2" id="KW-0496">Mitochondrion</keyword>
<feature type="coiled-coil region" evidence="7">
    <location>
        <begin position="69"/>
        <end position="99"/>
    </location>
</feature>
<protein>
    <recommendedName>
        <fullName evidence="11">MICOS complex subunit MIC19</fullName>
    </recommendedName>
</protein>
<keyword evidence="4" id="KW-1015">Disulfide bond</keyword>
<gene>
    <name evidence="9" type="ORF">V1264_020715</name>
</gene>
<evidence type="ECO:0000313" key="9">
    <source>
        <dbReference type="EMBL" id="KAK7102508.1"/>
    </source>
</evidence>
<evidence type="ECO:0008006" key="11">
    <source>
        <dbReference type="Google" id="ProtNLM"/>
    </source>
</evidence>
<accession>A0AAN9BC08</accession>
<sequence length="165" mass="17856">MGGSGSTRRVVVEDNDGGGVVKISDSVVKRIRGQEDFSAAGAGSSSSGSAGAGTGSRPPSFSGYKGTDVAALQDIEAFYMDRLKQLEQQNSELQKITNEQFVKAVQEVEQKFLKHTCAPVCQDLQKRVYECYLANPKQTLNCSVEVRAFSTCVERARQNALLRKG</sequence>
<name>A0AAN9BC08_9CAEN</name>
<reference evidence="9 10" key="1">
    <citation type="submission" date="2024-02" db="EMBL/GenBank/DDBJ databases">
        <title>Chromosome-scale genome assembly of the rough periwinkle Littorina saxatilis.</title>
        <authorList>
            <person name="De Jode A."/>
            <person name="Faria R."/>
            <person name="Formenti G."/>
            <person name="Sims Y."/>
            <person name="Smith T.P."/>
            <person name="Tracey A."/>
            <person name="Wood J.M.D."/>
            <person name="Zagrodzka Z.B."/>
            <person name="Johannesson K."/>
            <person name="Butlin R.K."/>
            <person name="Leder E.H."/>
        </authorList>
    </citation>
    <scope>NUCLEOTIDE SEQUENCE [LARGE SCALE GENOMIC DNA]</scope>
    <source>
        <strain evidence="9">Snail1</strain>
        <tissue evidence="9">Muscle</tissue>
    </source>
</reference>
<dbReference type="PANTHER" id="PTHR21588:SF18">
    <property type="entry name" value="MICOS COMPLEX SUBUNIT MIC19"/>
    <property type="match status" value="1"/>
</dbReference>
<evidence type="ECO:0000256" key="1">
    <source>
        <dbReference type="ARBA" id="ARBA00022792"/>
    </source>
</evidence>
<keyword evidence="10" id="KW-1185">Reference proteome</keyword>
<proteinExistence type="predicted"/>
<comment type="subcellular location">
    <subcellularLocation>
        <location evidence="6">Mitochondrion inner membrane</location>
        <topology evidence="6">Lipid-anchor</topology>
    </subcellularLocation>
</comment>
<organism evidence="9 10">
    <name type="scientific">Littorina saxatilis</name>
    <dbReference type="NCBI Taxonomy" id="31220"/>
    <lineage>
        <taxon>Eukaryota</taxon>
        <taxon>Metazoa</taxon>
        <taxon>Spiralia</taxon>
        <taxon>Lophotrochozoa</taxon>
        <taxon>Mollusca</taxon>
        <taxon>Gastropoda</taxon>
        <taxon>Caenogastropoda</taxon>
        <taxon>Littorinimorpha</taxon>
        <taxon>Littorinoidea</taxon>
        <taxon>Littorinidae</taxon>
        <taxon>Littorina</taxon>
    </lineage>
</organism>
<feature type="region of interest" description="Disordered" evidence="8">
    <location>
        <begin position="1"/>
        <end position="20"/>
    </location>
</feature>
<evidence type="ECO:0000256" key="5">
    <source>
        <dbReference type="ARBA" id="ARBA00023288"/>
    </source>
</evidence>
<dbReference type="InterPro" id="IPR052632">
    <property type="entry name" value="MICOS_subunit_Mic19"/>
</dbReference>
<dbReference type="GO" id="GO:0061617">
    <property type="term" value="C:MICOS complex"/>
    <property type="evidence" value="ECO:0007669"/>
    <property type="project" value="InterPro"/>
</dbReference>
<dbReference type="GO" id="GO:0007007">
    <property type="term" value="P:inner mitochondrial membrane organization"/>
    <property type="evidence" value="ECO:0007669"/>
    <property type="project" value="TreeGrafter"/>
</dbReference>
<dbReference type="Pfam" id="PF05300">
    <property type="entry name" value="MIC19_MIC25"/>
    <property type="match status" value="1"/>
</dbReference>
<feature type="region of interest" description="Disordered" evidence="8">
    <location>
        <begin position="38"/>
        <end position="63"/>
    </location>
</feature>
<dbReference type="Proteomes" id="UP001374579">
    <property type="component" value="Unassembled WGS sequence"/>
</dbReference>
<dbReference type="AlphaFoldDB" id="A0AAN9BC08"/>
<feature type="compositionally biased region" description="Low complexity" evidence="8">
    <location>
        <begin position="38"/>
        <end position="49"/>
    </location>
</feature>
<keyword evidence="5" id="KW-0449">Lipoprotein</keyword>
<comment type="caution">
    <text evidence="9">The sequence shown here is derived from an EMBL/GenBank/DDBJ whole genome shotgun (WGS) entry which is preliminary data.</text>
</comment>
<evidence type="ECO:0000256" key="3">
    <source>
        <dbReference type="ARBA" id="ARBA00023136"/>
    </source>
</evidence>
<keyword evidence="3" id="KW-0472">Membrane</keyword>
<evidence type="ECO:0000313" key="10">
    <source>
        <dbReference type="Proteomes" id="UP001374579"/>
    </source>
</evidence>
<evidence type="ECO:0000256" key="4">
    <source>
        <dbReference type="ARBA" id="ARBA00023157"/>
    </source>
</evidence>
<dbReference type="EMBL" id="JBAMIC010000010">
    <property type="protein sequence ID" value="KAK7102508.1"/>
    <property type="molecule type" value="Genomic_DNA"/>
</dbReference>